<proteinExistence type="predicted"/>
<organism evidence="2 3">
    <name type="scientific">Marasmius crinis-equi</name>
    <dbReference type="NCBI Taxonomy" id="585013"/>
    <lineage>
        <taxon>Eukaryota</taxon>
        <taxon>Fungi</taxon>
        <taxon>Dikarya</taxon>
        <taxon>Basidiomycota</taxon>
        <taxon>Agaricomycotina</taxon>
        <taxon>Agaricomycetes</taxon>
        <taxon>Agaricomycetidae</taxon>
        <taxon>Agaricales</taxon>
        <taxon>Marasmiineae</taxon>
        <taxon>Marasmiaceae</taxon>
        <taxon>Marasmius</taxon>
    </lineage>
</organism>
<evidence type="ECO:0000256" key="1">
    <source>
        <dbReference type="SAM" id="MobiDB-lite"/>
    </source>
</evidence>
<feature type="compositionally biased region" description="Low complexity" evidence="1">
    <location>
        <begin position="58"/>
        <end position="74"/>
    </location>
</feature>
<dbReference type="EMBL" id="JBAHYK010000465">
    <property type="protein sequence ID" value="KAL0573772.1"/>
    <property type="molecule type" value="Genomic_DNA"/>
</dbReference>
<evidence type="ECO:0000313" key="2">
    <source>
        <dbReference type="EMBL" id="KAL0573772.1"/>
    </source>
</evidence>
<comment type="caution">
    <text evidence="2">The sequence shown here is derived from an EMBL/GenBank/DDBJ whole genome shotgun (WGS) entry which is preliminary data.</text>
</comment>
<feature type="region of interest" description="Disordered" evidence="1">
    <location>
        <begin position="40"/>
        <end position="89"/>
    </location>
</feature>
<name>A0ABR3FEM5_9AGAR</name>
<protein>
    <submittedName>
        <fullName evidence="2">Uncharacterized protein</fullName>
    </submittedName>
</protein>
<sequence>MSYWCVTFLFRTSSIRDLIPGAGSGTASSLTPAERHLNPIGGFFPAHRHAPHDDHQVSMSPTSPSPTISSGSNPHNHPRKTPDSDFAVTGRHKVGSQACTKASTARRAVPPLWFCRVPGCTSNGFTTKHNLKCKFWDLECSLRSQTLIIPAVPL</sequence>
<accession>A0ABR3FEM5</accession>
<dbReference type="Proteomes" id="UP001465976">
    <property type="component" value="Unassembled WGS sequence"/>
</dbReference>
<gene>
    <name evidence="2" type="ORF">V5O48_008176</name>
</gene>
<reference evidence="2 3" key="1">
    <citation type="submission" date="2024-02" db="EMBL/GenBank/DDBJ databases">
        <title>A draft genome for the cacao thread blight pathogen Marasmius crinis-equi.</title>
        <authorList>
            <person name="Cohen S.P."/>
            <person name="Baruah I.K."/>
            <person name="Amoako-Attah I."/>
            <person name="Bukari Y."/>
            <person name="Meinhardt L.W."/>
            <person name="Bailey B.A."/>
        </authorList>
    </citation>
    <scope>NUCLEOTIDE SEQUENCE [LARGE SCALE GENOMIC DNA]</scope>
    <source>
        <strain evidence="2 3">GH-76</strain>
    </source>
</reference>
<keyword evidence="3" id="KW-1185">Reference proteome</keyword>
<evidence type="ECO:0000313" key="3">
    <source>
        <dbReference type="Proteomes" id="UP001465976"/>
    </source>
</evidence>